<dbReference type="Proteomes" id="UP000814033">
    <property type="component" value="Unassembled WGS sequence"/>
</dbReference>
<dbReference type="EMBL" id="MU276198">
    <property type="protein sequence ID" value="KAI0040418.1"/>
    <property type="molecule type" value="Genomic_DNA"/>
</dbReference>
<accession>A0ACB8RA25</accession>
<proteinExistence type="predicted"/>
<evidence type="ECO:0000313" key="2">
    <source>
        <dbReference type="Proteomes" id="UP000814033"/>
    </source>
</evidence>
<reference evidence="1" key="2">
    <citation type="journal article" date="2022" name="New Phytol.">
        <title>Evolutionary transition to the ectomycorrhizal habit in the genomes of a hyperdiverse lineage of mushroom-forming fungi.</title>
        <authorList>
            <person name="Looney B."/>
            <person name="Miyauchi S."/>
            <person name="Morin E."/>
            <person name="Drula E."/>
            <person name="Courty P.E."/>
            <person name="Kohler A."/>
            <person name="Kuo A."/>
            <person name="LaButti K."/>
            <person name="Pangilinan J."/>
            <person name="Lipzen A."/>
            <person name="Riley R."/>
            <person name="Andreopoulos W."/>
            <person name="He G."/>
            <person name="Johnson J."/>
            <person name="Nolan M."/>
            <person name="Tritt A."/>
            <person name="Barry K.W."/>
            <person name="Grigoriev I.V."/>
            <person name="Nagy L.G."/>
            <person name="Hibbett D."/>
            <person name="Henrissat B."/>
            <person name="Matheny P.B."/>
            <person name="Labbe J."/>
            <person name="Martin F.M."/>
        </authorList>
    </citation>
    <scope>NUCLEOTIDE SEQUENCE</scope>
    <source>
        <strain evidence="1">FP105234-sp</strain>
    </source>
</reference>
<gene>
    <name evidence="1" type="ORF">FA95DRAFT_1502894</name>
</gene>
<reference evidence="1" key="1">
    <citation type="submission" date="2021-02" db="EMBL/GenBank/DDBJ databases">
        <authorList>
            <consortium name="DOE Joint Genome Institute"/>
            <person name="Ahrendt S."/>
            <person name="Looney B.P."/>
            <person name="Miyauchi S."/>
            <person name="Morin E."/>
            <person name="Drula E."/>
            <person name="Courty P.E."/>
            <person name="Chicoki N."/>
            <person name="Fauchery L."/>
            <person name="Kohler A."/>
            <person name="Kuo A."/>
            <person name="Labutti K."/>
            <person name="Pangilinan J."/>
            <person name="Lipzen A."/>
            <person name="Riley R."/>
            <person name="Andreopoulos W."/>
            <person name="He G."/>
            <person name="Johnson J."/>
            <person name="Barry K.W."/>
            <person name="Grigoriev I.V."/>
            <person name="Nagy L."/>
            <person name="Hibbett D."/>
            <person name="Henrissat B."/>
            <person name="Matheny P.B."/>
            <person name="Labbe J."/>
            <person name="Martin F."/>
        </authorList>
    </citation>
    <scope>NUCLEOTIDE SEQUENCE</scope>
    <source>
        <strain evidence="1">FP105234-sp</strain>
    </source>
</reference>
<feature type="non-terminal residue" evidence="1">
    <location>
        <position position="1"/>
    </location>
</feature>
<organism evidence="1 2">
    <name type="scientific">Auriscalpium vulgare</name>
    <dbReference type="NCBI Taxonomy" id="40419"/>
    <lineage>
        <taxon>Eukaryota</taxon>
        <taxon>Fungi</taxon>
        <taxon>Dikarya</taxon>
        <taxon>Basidiomycota</taxon>
        <taxon>Agaricomycotina</taxon>
        <taxon>Agaricomycetes</taxon>
        <taxon>Russulales</taxon>
        <taxon>Auriscalpiaceae</taxon>
        <taxon>Auriscalpium</taxon>
    </lineage>
</organism>
<comment type="caution">
    <text evidence="1">The sequence shown here is derived from an EMBL/GenBank/DDBJ whole genome shotgun (WGS) entry which is preliminary data.</text>
</comment>
<keyword evidence="2" id="KW-1185">Reference proteome</keyword>
<evidence type="ECO:0000313" key="1">
    <source>
        <dbReference type="EMBL" id="KAI0040418.1"/>
    </source>
</evidence>
<name>A0ACB8RA25_9AGAM</name>
<protein>
    <submittedName>
        <fullName evidence="1">Uncharacterized protein</fullName>
    </submittedName>
</protein>
<sequence length="94" mass="10620">YLNTITRAMEVIKWFNNHGTALSLFQKEQKNTHPERSILALILPCATRWTNHYVAMDRLLAVSGSLRACCLKHSEALQICAGKTADVIWKPTPL</sequence>